<sequence>MYFEIKRPKMEKRALACAVCLSEFEDNKELCLLPHIGAMSFTWITLTSGSPPM</sequence>
<dbReference type="AlphaFoldDB" id="A0A9E7EGF5"/>
<dbReference type="EMBL" id="CP097502">
    <property type="protein sequence ID" value="URD76432.1"/>
    <property type="molecule type" value="Genomic_DNA"/>
</dbReference>
<dbReference type="Proteomes" id="UP001055439">
    <property type="component" value="Chromosome 1"/>
</dbReference>
<keyword evidence="2" id="KW-1185">Reference proteome</keyword>
<proteinExistence type="predicted"/>
<evidence type="ECO:0000313" key="2">
    <source>
        <dbReference type="Proteomes" id="UP001055439"/>
    </source>
</evidence>
<reference evidence="1" key="1">
    <citation type="submission" date="2022-05" db="EMBL/GenBank/DDBJ databases">
        <title>The Musa troglodytarum L. genome provides insights into the mechanism of non-climacteric behaviour and enrichment of carotenoids.</title>
        <authorList>
            <person name="Wang J."/>
        </authorList>
    </citation>
    <scope>NUCLEOTIDE SEQUENCE</scope>
    <source>
        <tissue evidence="1">Leaf</tissue>
    </source>
</reference>
<organism evidence="1 2">
    <name type="scientific">Musa troglodytarum</name>
    <name type="common">fe'i banana</name>
    <dbReference type="NCBI Taxonomy" id="320322"/>
    <lineage>
        <taxon>Eukaryota</taxon>
        <taxon>Viridiplantae</taxon>
        <taxon>Streptophyta</taxon>
        <taxon>Embryophyta</taxon>
        <taxon>Tracheophyta</taxon>
        <taxon>Spermatophyta</taxon>
        <taxon>Magnoliopsida</taxon>
        <taxon>Liliopsida</taxon>
        <taxon>Zingiberales</taxon>
        <taxon>Musaceae</taxon>
        <taxon>Musa</taxon>
    </lineage>
</organism>
<protein>
    <submittedName>
        <fullName evidence="1">Uncharacterized protein</fullName>
    </submittedName>
</protein>
<name>A0A9E7EGF5_9LILI</name>
<accession>A0A9E7EGF5</accession>
<evidence type="ECO:0000313" key="1">
    <source>
        <dbReference type="EMBL" id="URD76432.1"/>
    </source>
</evidence>
<gene>
    <name evidence="1" type="ORF">MUK42_09686</name>
</gene>
<dbReference type="OrthoDB" id="8062037at2759"/>